<dbReference type="EMBL" id="CP060777">
    <property type="protein sequence ID" value="QQK45246.1"/>
    <property type="molecule type" value="Genomic_DNA"/>
</dbReference>
<evidence type="ECO:0000313" key="3">
    <source>
        <dbReference type="Proteomes" id="UP000595662"/>
    </source>
</evidence>
<dbReference type="InterPro" id="IPR001810">
    <property type="entry name" value="F-box_dom"/>
</dbReference>
<evidence type="ECO:0000259" key="1">
    <source>
        <dbReference type="Pfam" id="PF12937"/>
    </source>
</evidence>
<accession>A0A7T7BMQ6</accession>
<reference evidence="2 3" key="1">
    <citation type="submission" date="2020-08" db="EMBL/GenBank/DDBJ databases">
        <title>The completed genome sequence of the pathogenic ascomycete fungus Penicillium digitatum.</title>
        <authorList>
            <person name="Wang M."/>
        </authorList>
    </citation>
    <scope>NUCLEOTIDE SEQUENCE [LARGE SCALE GENOMIC DNA]</scope>
    <source>
        <strain evidence="2 3">PdW03</strain>
    </source>
</reference>
<dbReference type="Pfam" id="PF12937">
    <property type="entry name" value="F-box-like"/>
    <property type="match status" value="1"/>
</dbReference>
<evidence type="ECO:0000313" key="2">
    <source>
        <dbReference type="EMBL" id="QQK45246.1"/>
    </source>
</evidence>
<gene>
    <name evidence="2" type="ORF">Pdw03_0144</name>
</gene>
<proteinExistence type="predicted"/>
<name>A0A7T7BMQ6_PENDI</name>
<dbReference type="SUPFAM" id="SSF81383">
    <property type="entry name" value="F-box domain"/>
    <property type="match status" value="1"/>
</dbReference>
<protein>
    <submittedName>
        <fullName evidence="2">F-box domain protein</fullName>
    </submittedName>
</protein>
<dbReference type="AlphaFoldDB" id="A0A7T7BMQ6"/>
<dbReference type="GeneID" id="90952104"/>
<feature type="domain" description="F-box" evidence="1">
    <location>
        <begin position="3"/>
        <end position="39"/>
    </location>
</feature>
<dbReference type="RefSeq" id="XP_065957248.1">
    <property type="nucleotide sequence ID" value="XM_066099521.1"/>
</dbReference>
<sequence>MSFLSLPLEIHQRVISYLLSNRDVAALSAQCRTLHSLCDMATRKKYHRVSVSSNDEDNIEISFALLMEILKRPSLGDYVRHIECRTATSRHLDYKQVNSQRDLSNEEMTLVREAVKKGGFRNREHITVAGRQVRRGHLTPTHMENNARCR</sequence>
<organism evidence="2 3">
    <name type="scientific">Penicillium digitatum</name>
    <name type="common">Green mold</name>
    <dbReference type="NCBI Taxonomy" id="36651"/>
    <lineage>
        <taxon>Eukaryota</taxon>
        <taxon>Fungi</taxon>
        <taxon>Dikarya</taxon>
        <taxon>Ascomycota</taxon>
        <taxon>Pezizomycotina</taxon>
        <taxon>Eurotiomycetes</taxon>
        <taxon>Eurotiomycetidae</taxon>
        <taxon>Eurotiales</taxon>
        <taxon>Aspergillaceae</taxon>
        <taxon>Penicillium</taxon>
    </lineage>
</organism>
<dbReference type="InterPro" id="IPR036047">
    <property type="entry name" value="F-box-like_dom_sf"/>
</dbReference>
<dbReference type="Proteomes" id="UP000595662">
    <property type="component" value="Chromosome 4"/>
</dbReference>